<protein>
    <submittedName>
        <fullName evidence="3">NUDIX domain-containing protein</fullName>
    </submittedName>
</protein>
<keyword evidence="4" id="KW-1185">Reference proteome</keyword>
<dbReference type="Proteomes" id="UP000275048">
    <property type="component" value="Unassembled WGS sequence"/>
</dbReference>
<dbReference type="SUPFAM" id="SSF55811">
    <property type="entry name" value="Nudix"/>
    <property type="match status" value="1"/>
</dbReference>
<dbReference type="InterPro" id="IPR051325">
    <property type="entry name" value="Nudix_hydrolase_domain"/>
</dbReference>
<dbReference type="EMBL" id="RHHB01000034">
    <property type="protein sequence ID" value="RNB46378.1"/>
    <property type="molecule type" value="Genomic_DNA"/>
</dbReference>
<keyword evidence="1" id="KW-0378">Hydrolase</keyword>
<dbReference type="PANTHER" id="PTHR21340:SF7">
    <property type="entry name" value="NUDIX HYDROLASE DOMAIN-CONTAINING PROTEIN"/>
    <property type="match status" value="1"/>
</dbReference>
<name>A0A3M8A576_9MICO</name>
<accession>A0A3M8A576</accession>
<dbReference type="Gene3D" id="3.90.79.10">
    <property type="entry name" value="Nucleoside Triphosphate Pyrophosphohydrolase"/>
    <property type="match status" value="1"/>
</dbReference>
<dbReference type="AlphaFoldDB" id="A0A3M8A576"/>
<evidence type="ECO:0000313" key="3">
    <source>
        <dbReference type="EMBL" id="RNB46378.1"/>
    </source>
</evidence>
<dbReference type="GO" id="GO:0004081">
    <property type="term" value="F:bis(5'-nucleosyl)-tetraphosphatase (asymmetrical) activity"/>
    <property type="evidence" value="ECO:0007669"/>
    <property type="project" value="TreeGrafter"/>
</dbReference>
<dbReference type="Pfam" id="PF00293">
    <property type="entry name" value="NUDIX"/>
    <property type="match status" value="1"/>
</dbReference>
<evidence type="ECO:0000313" key="4">
    <source>
        <dbReference type="Proteomes" id="UP000275048"/>
    </source>
</evidence>
<evidence type="ECO:0000256" key="1">
    <source>
        <dbReference type="ARBA" id="ARBA00022801"/>
    </source>
</evidence>
<feature type="domain" description="Nudix hydrolase" evidence="2">
    <location>
        <begin position="10"/>
        <end position="150"/>
    </location>
</feature>
<dbReference type="GO" id="GO:0006754">
    <property type="term" value="P:ATP biosynthetic process"/>
    <property type="evidence" value="ECO:0007669"/>
    <property type="project" value="TreeGrafter"/>
</dbReference>
<gene>
    <name evidence="3" type="ORF">EDM22_14110</name>
</gene>
<organism evidence="3 4">
    <name type="scientific">Agromyces tardus</name>
    <dbReference type="NCBI Taxonomy" id="2583849"/>
    <lineage>
        <taxon>Bacteria</taxon>
        <taxon>Bacillati</taxon>
        <taxon>Actinomycetota</taxon>
        <taxon>Actinomycetes</taxon>
        <taxon>Micrococcales</taxon>
        <taxon>Microbacteriaceae</taxon>
        <taxon>Agromyces</taxon>
    </lineage>
</organism>
<dbReference type="InterPro" id="IPR015797">
    <property type="entry name" value="NUDIX_hydrolase-like_dom_sf"/>
</dbReference>
<dbReference type="OrthoDB" id="954553at2"/>
<evidence type="ECO:0000259" key="2">
    <source>
        <dbReference type="PROSITE" id="PS51462"/>
    </source>
</evidence>
<dbReference type="PROSITE" id="PS51462">
    <property type="entry name" value="NUDIX"/>
    <property type="match status" value="1"/>
</dbReference>
<dbReference type="GO" id="GO:0006167">
    <property type="term" value="P:AMP biosynthetic process"/>
    <property type="evidence" value="ECO:0007669"/>
    <property type="project" value="TreeGrafter"/>
</dbReference>
<dbReference type="CDD" id="cd04662">
    <property type="entry name" value="NUDIX_Hydrolase"/>
    <property type="match status" value="1"/>
</dbReference>
<dbReference type="PANTHER" id="PTHR21340">
    <property type="entry name" value="DIADENOSINE 5,5-P1,P4-TETRAPHOSPHATE PYROPHOSPHOHYDROLASE MUTT"/>
    <property type="match status" value="1"/>
</dbReference>
<dbReference type="PROSITE" id="PS00893">
    <property type="entry name" value="NUDIX_BOX"/>
    <property type="match status" value="1"/>
</dbReference>
<reference evidence="3 4" key="1">
    <citation type="submission" date="2018-10" db="EMBL/GenBank/DDBJ databases">
        <title>Isolation, diversity and antibacterial activity of antinobacteria from the wheat rhizosphere soil.</title>
        <authorList>
            <person name="Sun T."/>
        </authorList>
    </citation>
    <scope>NUCLEOTIDE SEQUENCE [LARGE SCALE GENOMIC DNA]</scope>
    <source>
        <strain evidence="3 4">SJ-23</strain>
    </source>
</reference>
<sequence length="157" mass="17040">MPVTSAGLLLYHAAPAVEVFIAHMGGPFWARKQAAAWTIPKGELDDGEDPRAAALREFAEEIGTEPPAAEYADLGTFRYASGKLVHVFAAAAPAFAIDELRSNTFELEWPPRSGRRTAFPEVDEARWVGLDEARELLVAGQRPVLDALERLLGDSPA</sequence>
<dbReference type="RefSeq" id="WP_122937727.1">
    <property type="nucleotide sequence ID" value="NZ_JBHSNT010000007.1"/>
</dbReference>
<dbReference type="InterPro" id="IPR000086">
    <property type="entry name" value="NUDIX_hydrolase_dom"/>
</dbReference>
<dbReference type="InterPro" id="IPR020084">
    <property type="entry name" value="NUDIX_hydrolase_CS"/>
</dbReference>
<proteinExistence type="predicted"/>
<comment type="caution">
    <text evidence="3">The sequence shown here is derived from an EMBL/GenBank/DDBJ whole genome shotgun (WGS) entry which is preliminary data.</text>
</comment>